<dbReference type="Pfam" id="PF00226">
    <property type="entry name" value="DnaJ"/>
    <property type="match status" value="1"/>
</dbReference>
<feature type="binding site" evidence="14">
    <location>
        <position position="176"/>
    </location>
    <ligand>
        <name>Zn(2+)</name>
        <dbReference type="ChEBI" id="CHEBI:29105"/>
        <label>2</label>
    </ligand>
</feature>
<proteinExistence type="inferred from homology"/>
<evidence type="ECO:0000313" key="19">
    <source>
        <dbReference type="Proteomes" id="UP000184510"/>
    </source>
</evidence>
<evidence type="ECO:0000256" key="13">
    <source>
        <dbReference type="ARBA" id="ARBA00067609"/>
    </source>
</evidence>
<evidence type="ECO:0000256" key="14">
    <source>
        <dbReference type="HAMAP-Rule" id="MF_01152"/>
    </source>
</evidence>
<dbReference type="CDD" id="cd10747">
    <property type="entry name" value="DnaJ_C"/>
    <property type="match status" value="1"/>
</dbReference>
<evidence type="ECO:0000256" key="10">
    <source>
        <dbReference type="ARBA" id="ARBA00023186"/>
    </source>
</evidence>
<comment type="subcellular location">
    <subcellularLocation>
        <location evidence="1 14">Cytoplasm</location>
    </subcellularLocation>
</comment>
<reference evidence="18 19" key="1">
    <citation type="submission" date="2016-11" db="EMBL/GenBank/DDBJ databases">
        <authorList>
            <person name="Jaros S."/>
            <person name="Januszkiewicz K."/>
            <person name="Wedrychowicz H."/>
        </authorList>
    </citation>
    <scope>NUCLEOTIDE SEQUENCE [LARGE SCALE GENOMIC DNA]</scope>
    <source>
        <strain evidence="18 19">DSM 18772</strain>
    </source>
</reference>
<dbReference type="InterPro" id="IPR008971">
    <property type="entry name" value="HSP40/DnaJ_pept-bd"/>
</dbReference>
<feature type="binding site" evidence="14">
    <location>
        <position position="215"/>
    </location>
    <ligand>
        <name>Zn(2+)</name>
        <dbReference type="ChEBI" id="CHEBI:29105"/>
        <label>1</label>
    </ligand>
</feature>
<dbReference type="Pfam" id="PF00684">
    <property type="entry name" value="DnaJ_CXXCXGXG"/>
    <property type="match status" value="1"/>
</dbReference>
<feature type="repeat" description="CXXCXGXG motif" evidence="14">
    <location>
        <begin position="159"/>
        <end position="166"/>
    </location>
</feature>
<evidence type="ECO:0000256" key="3">
    <source>
        <dbReference type="ARBA" id="ARBA00022490"/>
    </source>
</evidence>
<dbReference type="GO" id="GO:0006260">
    <property type="term" value="P:DNA replication"/>
    <property type="evidence" value="ECO:0007669"/>
    <property type="project" value="UniProtKB-KW"/>
</dbReference>
<dbReference type="InterPro" id="IPR001623">
    <property type="entry name" value="DnaJ_domain"/>
</dbReference>
<comment type="function">
    <text evidence="11 14">Participates actively in the response to hyperosmotic and heat shock by preventing the aggregation of stress-denatured proteins and by disaggregating proteins, also in an autonomous, DnaK-independent fashion. Unfolded proteins bind initially to DnaJ; upon interaction with the DnaJ-bound protein, DnaK hydrolyzes its bound ATP, resulting in the formation of a stable complex. GrpE releases ADP from DnaK; ATP binding to DnaK triggers the release of the substrate protein, thus completing the reaction cycle. Several rounds of ATP-dependent interactions between DnaJ, DnaK and GrpE are required for fully efficient folding. Also involved, together with DnaK and GrpE, in the DNA replication of plasmids through activation of initiation proteins.</text>
</comment>
<dbReference type="GO" id="GO:0042026">
    <property type="term" value="P:protein refolding"/>
    <property type="evidence" value="ECO:0007669"/>
    <property type="project" value="TreeGrafter"/>
</dbReference>
<dbReference type="PRINTS" id="PR00625">
    <property type="entry name" value="JDOMAIN"/>
</dbReference>
<evidence type="ECO:0000256" key="5">
    <source>
        <dbReference type="ARBA" id="ARBA00022723"/>
    </source>
</evidence>
<dbReference type="Gene3D" id="1.10.287.110">
    <property type="entry name" value="DnaJ domain"/>
    <property type="match status" value="1"/>
</dbReference>
<evidence type="ECO:0000256" key="2">
    <source>
        <dbReference type="ARBA" id="ARBA00011738"/>
    </source>
</evidence>
<keyword evidence="19" id="KW-1185">Reference proteome</keyword>
<dbReference type="GO" id="GO:0008270">
    <property type="term" value="F:zinc ion binding"/>
    <property type="evidence" value="ECO:0007669"/>
    <property type="project" value="UniProtKB-UniRule"/>
</dbReference>
<feature type="binding site" evidence="14">
    <location>
        <position position="179"/>
    </location>
    <ligand>
        <name>Zn(2+)</name>
        <dbReference type="ChEBI" id="CHEBI:29105"/>
        <label>2</label>
    </ligand>
</feature>
<dbReference type="HAMAP" id="MF_01152">
    <property type="entry name" value="DnaJ"/>
    <property type="match status" value="1"/>
</dbReference>
<keyword evidence="9 14" id="KW-0346">Stress response</keyword>
<dbReference type="PROSITE" id="PS50076">
    <property type="entry name" value="DNAJ_2"/>
    <property type="match status" value="1"/>
</dbReference>
<dbReference type="RefSeq" id="WP_143158383.1">
    <property type="nucleotide sequence ID" value="NZ_FQYR01000002.1"/>
</dbReference>
<evidence type="ECO:0000256" key="4">
    <source>
        <dbReference type="ARBA" id="ARBA00022705"/>
    </source>
</evidence>
<accession>A0A1M6EG89</accession>
<evidence type="ECO:0000256" key="15">
    <source>
        <dbReference type="PROSITE-ProRule" id="PRU00546"/>
    </source>
</evidence>
<keyword evidence="6 14" id="KW-0677">Repeat</keyword>
<dbReference type="SUPFAM" id="SSF46565">
    <property type="entry name" value="Chaperone J-domain"/>
    <property type="match status" value="1"/>
</dbReference>
<feature type="binding site" evidence="14">
    <location>
        <position position="201"/>
    </location>
    <ligand>
        <name>Zn(2+)</name>
        <dbReference type="ChEBI" id="CHEBI:29105"/>
        <label>2</label>
    </ligand>
</feature>
<dbReference type="FunCoup" id="A0A1M6EG89">
    <property type="interactions" value="548"/>
</dbReference>
<dbReference type="CDD" id="cd06257">
    <property type="entry name" value="DnaJ"/>
    <property type="match status" value="1"/>
</dbReference>
<keyword evidence="10 14" id="KW-0143">Chaperone</keyword>
<dbReference type="STRING" id="1123071.SAMN02745181_1020"/>
<evidence type="ECO:0000256" key="11">
    <source>
        <dbReference type="ARBA" id="ARBA00053423"/>
    </source>
</evidence>
<dbReference type="PANTHER" id="PTHR43096:SF10">
    <property type="entry name" value="CHAPERONE PROTEIN DNAJ A6, CHLOROPLASTIC"/>
    <property type="match status" value="1"/>
</dbReference>
<evidence type="ECO:0000256" key="12">
    <source>
        <dbReference type="ARBA" id="ARBA00061004"/>
    </source>
</evidence>
<feature type="binding site" evidence="14">
    <location>
        <position position="159"/>
    </location>
    <ligand>
        <name>Zn(2+)</name>
        <dbReference type="ChEBI" id="CHEBI:29105"/>
        <label>1</label>
    </ligand>
</feature>
<dbReference type="InterPro" id="IPR018253">
    <property type="entry name" value="DnaJ_domain_CS"/>
</dbReference>
<dbReference type="FunFam" id="2.10.230.10:FF:000002">
    <property type="entry name" value="Molecular chaperone DnaJ"/>
    <property type="match status" value="1"/>
</dbReference>
<dbReference type="GO" id="GO:0005737">
    <property type="term" value="C:cytoplasm"/>
    <property type="evidence" value="ECO:0007669"/>
    <property type="project" value="UniProtKB-SubCell"/>
</dbReference>
<dbReference type="NCBIfam" id="TIGR02349">
    <property type="entry name" value="DnaJ_bact"/>
    <property type="match status" value="1"/>
</dbReference>
<feature type="binding site" evidence="14">
    <location>
        <position position="212"/>
    </location>
    <ligand>
        <name>Zn(2+)</name>
        <dbReference type="ChEBI" id="CHEBI:29105"/>
        <label>1</label>
    </ligand>
</feature>
<dbReference type="PANTHER" id="PTHR43096">
    <property type="entry name" value="DNAJ HOMOLOG 1, MITOCHONDRIAL-RELATED"/>
    <property type="match status" value="1"/>
</dbReference>
<feature type="repeat" description="CXXCXGXG motif" evidence="14">
    <location>
        <begin position="212"/>
        <end position="219"/>
    </location>
</feature>
<dbReference type="Pfam" id="PF01556">
    <property type="entry name" value="DnaJ_C"/>
    <property type="match status" value="1"/>
</dbReference>
<dbReference type="PROSITE" id="PS51188">
    <property type="entry name" value="ZF_CR"/>
    <property type="match status" value="1"/>
</dbReference>
<evidence type="ECO:0000313" key="18">
    <source>
        <dbReference type="EMBL" id="SHI84340.1"/>
    </source>
</evidence>
<dbReference type="FunFam" id="2.60.260.20:FF:000004">
    <property type="entry name" value="Molecular chaperone DnaJ"/>
    <property type="match status" value="1"/>
</dbReference>
<keyword evidence="4 14" id="KW-0235">DNA replication</keyword>
<feature type="binding site" evidence="14">
    <location>
        <position position="162"/>
    </location>
    <ligand>
        <name>Zn(2+)</name>
        <dbReference type="ChEBI" id="CHEBI:29105"/>
        <label>1</label>
    </ligand>
</feature>
<feature type="binding site" evidence="14">
    <location>
        <position position="198"/>
    </location>
    <ligand>
        <name>Zn(2+)</name>
        <dbReference type="ChEBI" id="CHEBI:29105"/>
        <label>2</label>
    </ligand>
</feature>
<keyword evidence="5 14" id="KW-0479">Metal-binding</keyword>
<dbReference type="GO" id="GO:0009408">
    <property type="term" value="P:response to heat"/>
    <property type="evidence" value="ECO:0007669"/>
    <property type="project" value="InterPro"/>
</dbReference>
<keyword evidence="7 14" id="KW-0863">Zinc-finger</keyword>
<dbReference type="OrthoDB" id="9779889at2"/>
<evidence type="ECO:0000259" key="16">
    <source>
        <dbReference type="PROSITE" id="PS50076"/>
    </source>
</evidence>
<dbReference type="SMART" id="SM00271">
    <property type="entry name" value="DnaJ"/>
    <property type="match status" value="1"/>
</dbReference>
<dbReference type="EMBL" id="FQYR01000002">
    <property type="protein sequence ID" value="SHI84340.1"/>
    <property type="molecule type" value="Genomic_DNA"/>
</dbReference>
<dbReference type="Gene3D" id="2.10.230.10">
    <property type="entry name" value="Heat shock protein DnaJ, cysteine-rich domain"/>
    <property type="match status" value="1"/>
</dbReference>
<sequence length="384" mass="41056">MAKADYYDLLGVSRDADAATIKKAYRKLAIKYHPDKNPDDAEAEAKFKEIGEAYEVLSDEDKRAAYDRYGHAAFEGGMGGGGGGYGGFHDASDIFSQVFGGAFGGGFEEFFGGGGGRRGGRRGSMKQPGSDLRYDLQITLEEAAQGVEKELEIEKDVTCRKCSGKGSNNSSGVKTCTTCGGQGVVTRQAGIFVQQTTCPECRGAGETISDPCDSCHGQGKVEEKTRIKIRIPAGVDTGTRLRSSGNGDAGLRGGPAGDLYVFINVKEHDVFERDGADLHCEVPMPFNVAALGGELKVPTLEGKSSIKIPAGTQGGTTFRLRGKGITDLSSGYKGDLHVTVQVEVPTKLNSDQKDKLRAFTESIGEENSPMQESFFEKAKKFFDF</sequence>
<evidence type="ECO:0000256" key="8">
    <source>
        <dbReference type="ARBA" id="ARBA00022833"/>
    </source>
</evidence>
<comment type="cofactor">
    <cofactor evidence="14">
        <name>Zn(2+)</name>
        <dbReference type="ChEBI" id="CHEBI:29105"/>
    </cofactor>
    <text evidence="14">Binds 2 Zn(2+) ions per monomer.</text>
</comment>
<dbReference type="InterPro" id="IPR036410">
    <property type="entry name" value="HSP_DnaJ_Cys-rich_dom_sf"/>
</dbReference>
<dbReference type="SUPFAM" id="SSF57938">
    <property type="entry name" value="DnaJ/Hsp40 cysteine-rich domain"/>
    <property type="match status" value="1"/>
</dbReference>
<dbReference type="AlphaFoldDB" id="A0A1M6EG89"/>
<feature type="domain" description="J" evidence="16">
    <location>
        <begin position="5"/>
        <end position="70"/>
    </location>
</feature>
<evidence type="ECO:0000256" key="9">
    <source>
        <dbReference type="ARBA" id="ARBA00023016"/>
    </source>
</evidence>
<comment type="subunit">
    <text evidence="2 14">Homodimer.</text>
</comment>
<comment type="domain">
    <text evidence="14">The J domain is necessary and sufficient to stimulate DnaK ATPase activity. Zinc center 1 plays an important role in the autonomous, DnaK-independent chaperone activity of DnaJ. Zinc center 2 is essential for interaction with DnaK and for DnaJ activity.</text>
</comment>
<evidence type="ECO:0000259" key="17">
    <source>
        <dbReference type="PROSITE" id="PS51188"/>
    </source>
</evidence>
<keyword evidence="3 14" id="KW-0963">Cytoplasm</keyword>
<dbReference type="GO" id="GO:0051082">
    <property type="term" value="F:unfolded protein binding"/>
    <property type="evidence" value="ECO:0007669"/>
    <property type="project" value="UniProtKB-UniRule"/>
</dbReference>
<evidence type="ECO:0000256" key="6">
    <source>
        <dbReference type="ARBA" id="ARBA00022737"/>
    </source>
</evidence>
<comment type="similarity">
    <text evidence="12 14">Belongs to the DnaJ family.</text>
</comment>
<evidence type="ECO:0000256" key="7">
    <source>
        <dbReference type="ARBA" id="ARBA00022771"/>
    </source>
</evidence>
<gene>
    <name evidence="14" type="primary">dnaJ</name>
    <name evidence="18" type="ORF">SAMN02745181_1020</name>
</gene>
<feature type="zinc finger region" description="CR-type" evidence="15">
    <location>
        <begin position="146"/>
        <end position="224"/>
    </location>
</feature>
<dbReference type="Proteomes" id="UP000184510">
    <property type="component" value="Unassembled WGS sequence"/>
</dbReference>
<keyword evidence="8 14" id="KW-0862">Zinc</keyword>
<dbReference type="GO" id="GO:0031072">
    <property type="term" value="F:heat shock protein binding"/>
    <property type="evidence" value="ECO:0007669"/>
    <property type="project" value="InterPro"/>
</dbReference>
<dbReference type="InterPro" id="IPR012724">
    <property type="entry name" value="DnaJ"/>
</dbReference>
<dbReference type="InterPro" id="IPR002939">
    <property type="entry name" value="DnaJ_C"/>
</dbReference>
<dbReference type="InterPro" id="IPR036869">
    <property type="entry name" value="J_dom_sf"/>
</dbReference>
<feature type="repeat" description="CXXCXGXG motif" evidence="14">
    <location>
        <begin position="198"/>
        <end position="205"/>
    </location>
</feature>
<feature type="repeat" description="CXXCXGXG motif" evidence="14">
    <location>
        <begin position="176"/>
        <end position="183"/>
    </location>
</feature>
<dbReference type="Gene3D" id="2.60.260.20">
    <property type="entry name" value="Urease metallochaperone UreE, N-terminal domain"/>
    <property type="match status" value="2"/>
</dbReference>
<protein>
    <recommendedName>
        <fullName evidence="13 14">Chaperone protein DnaJ</fullName>
    </recommendedName>
</protein>
<dbReference type="NCBIfam" id="NF008035">
    <property type="entry name" value="PRK10767.1"/>
    <property type="match status" value="1"/>
</dbReference>
<dbReference type="FunFam" id="1.10.287.110:FF:000034">
    <property type="entry name" value="Chaperone protein DnaJ"/>
    <property type="match status" value="1"/>
</dbReference>
<name>A0A1M6EG89_9BACT</name>
<dbReference type="CDD" id="cd10719">
    <property type="entry name" value="DnaJ_zf"/>
    <property type="match status" value="1"/>
</dbReference>
<dbReference type="GO" id="GO:0005524">
    <property type="term" value="F:ATP binding"/>
    <property type="evidence" value="ECO:0007669"/>
    <property type="project" value="InterPro"/>
</dbReference>
<feature type="domain" description="CR-type" evidence="17">
    <location>
        <begin position="146"/>
        <end position="224"/>
    </location>
</feature>
<organism evidence="18 19">
    <name type="scientific">Rubritalea squalenifaciens DSM 18772</name>
    <dbReference type="NCBI Taxonomy" id="1123071"/>
    <lineage>
        <taxon>Bacteria</taxon>
        <taxon>Pseudomonadati</taxon>
        <taxon>Verrucomicrobiota</taxon>
        <taxon>Verrucomicrobiia</taxon>
        <taxon>Verrucomicrobiales</taxon>
        <taxon>Rubritaleaceae</taxon>
        <taxon>Rubritalea</taxon>
    </lineage>
</organism>
<dbReference type="PROSITE" id="PS00636">
    <property type="entry name" value="DNAJ_1"/>
    <property type="match status" value="1"/>
</dbReference>
<evidence type="ECO:0000256" key="1">
    <source>
        <dbReference type="ARBA" id="ARBA00004496"/>
    </source>
</evidence>
<dbReference type="InterPro" id="IPR001305">
    <property type="entry name" value="HSP_DnaJ_Cys-rich_dom"/>
</dbReference>
<dbReference type="SUPFAM" id="SSF49493">
    <property type="entry name" value="HSP40/DnaJ peptide-binding domain"/>
    <property type="match status" value="2"/>
</dbReference>
<dbReference type="InParanoid" id="A0A1M6EG89"/>